<protein>
    <submittedName>
        <fullName evidence="1">Os05g0492500 protein</fullName>
    </submittedName>
</protein>
<evidence type="ECO:0000313" key="2">
    <source>
        <dbReference type="Proteomes" id="UP000000763"/>
    </source>
</evidence>
<dbReference type="EMBL" id="AP008211">
    <property type="protein sequence ID" value="BAF17830.1"/>
    <property type="molecule type" value="Genomic_DNA"/>
</dbReference>
<sequence length="124" mass="14313">MIGAWHFFLWCYCLEDYPVSCIRQWRQTALGHAWHHASRIHPCVFGRRICSVIHQNSYSQSLPSFSALEAGCTQLPSRSGPICLSQTHSLCERPSRMQSIASIWVEDDCNSVSELQKQILTFRW</sequence>
<organism evidence="1 2">
    <name type="scientific">Oryza sativa subsp. japonica</name>
    <name type="common">Rice</name>
    <dbReference type="NCBI Taxonomy" id="39947"/>
    <lineage>
        <taxon>Eukaryota</taxon>
        <taxon>Viridiplantae</taxon>
        <taxon>Streptophyta</taxon>
        <taxon>Embryophyta</taxon>
        <taxon>Tracheophyta</taxon>
        <taxon>Spermatophyta</taxon>
        <taxon>Magnoliopsida</taxon>
        <taxon>Liliopsida</taxon>
        <taxon>Poales</taxon>
        <taxon>Poaceae</taxon>
        <taxon>BOP clade</taxon>
        <taxon>Oryzoideae</taxon>
        <taxon>Oryzeae</taxon>
        <taxon>Oryzinae</taxon>
        <taxon>Oryza</taxon>
        <taxon>Oryza sativa</taxon>
    </lineage>
</organism>
<dbReference type="AlphaFoldDB" id="A0A0P0WNV3"/>
<dbReference type="Gramene" id="Os05t0492500-01">
    <property type="protein sequence ID" value="Os05t0492500-01"/>
    <property type="gene ID" value="Os05g0492500"/>
</dbReference>
<evidence type="ECO:0000313" key="1">
    <source>
        <dbReference type="EMBL" id="BAF17830.1"/>
    </source>
</evidence>
<name>A0A0P0WNV3_ORYSJ</name>
<reference evidence="2" key="2">
    <citation type="journal article" date="2008" name="Nucleic Acids Res.">
        <title>The rice annotation project database (RAP-DB): 2008 update.</title>
        <authorList>
            <consortium name="The rice annotation project (RAP)"/>
        </authorList>
    </citation>
    <scope>GENOME REANNOTATION</scope>
    <source>
        <strain evidence="2">cv. Nipponbare</strain>
    </source>
</reference>
<dbReference type="Proteomes" id="UP000000763">
    <property type="component" value="Chromosome 5"/>
</dbReference>
<accession>A0A0P0WNV3</accession>
<gene>
    <name evidence="1" type="ordered locus">Os05g0492500</name>
</gene>
<reference evidence="1 2" key="1">
    <citation type="journal article" date="2005" name="Nature">
        <title>The map-based sequence of the rice genome.</title>
        <authorList>
            <consortium name="International rice genome sequencing project (IRGSP)"/>
            <person name="Matsumoto T."/>
            <person name="Wu J."/>
            <person name="Kanamori H."/>
            <person name="Katayose Y."/>
            <person name="Fujisawa M."/>
            <person name="Namiki N."/>
            <person name="Mizuno H."/>
            <person name="Yamamoto K."/>
            <person name="Antonio B.A."/>
            <person name="Baba T."/>
            <person name="Sakata K."/>
            <person name="Nagamura Y."/>
            <person name="Aoki H."/>
            <person name="Arikawa K."/>
            <person name="Arita K."/>
            <person name="Bito T."/>
            <person name="Chiden Y."/>
            <person name="Fujitsuka N."/>
            <person name="Fukunaka R."/>
            <person name="Hamada M."/>
            <person name="Harada C."/>
            <person name="Hayashi A."/>
            <person name="Hijishita S."/>
            <person name="Honda M."/>
            <person name="Hosokawa S."/>
            <person name="Ichikawa Y."/>
            <person name="Idonuma A."/>
            <person name="Iijima M."/>
            <person name="Ikeda M."/>
            <person name="Ikeno M."/>
            <person name="Ito K."/>
            <person name="Ito S."/>
            <person name="Ito T."/>
            <person name="Ito Y."/>
            <person name="Ito Y."/>
            <person name="Iwabuchi A."/>
            <person name="Kamiya K."/>
            <person name="Karasawa W."/>
            <person name="Kurita K."/>
            <person name="Katagiri S."/>
            <person name="Kikuta A."/>
            <person name="Kobayashi H."/>
            <person name="Kobayashi N."/>
            <person name="Machita K."/>
            <person name="Maehara T."/>
            <person name="Masukawa M."/>
            <person name="Mizubayashi T."/>
            <person name="Mukai Y."/>
            <person name="Nagasaki H."/>
            <person name="Nagata Y."/>
            <person name="Naito S."/>
            <person name="Nakashima M."/>
            <person name="Nakama Y."/>
            <person name="Nakamichi Y."/>
            <person name="Nakamura M."/>
            <person name="Meguro A."/>
            <person name="Negishi M."/>
            <person name="Ohta I."/>
            <person name="Ohta T."/>
            <person name="Okamoto M."/>
            <person name="Ono N."/>
            <person name="Saji S."/>
            <person name="Sakaguchi M."/>
            <person name="Sakai K."/>
            <person name="Shibata M."/>
            <person name="Shimokawa T."/>
            <person name="Song J."/>
            <person name="Takazaki Y."/>
            <person name="Terasawa K."/>
            <person name="Tsugane M."/>
            <person name="Tsuji K."/>
            <person name="Ueda S."/>
            <person name="Waki K."/>
            <person name="Yamagata H."/>
            <person name="Yamamoto M."/>
            <person name="Yamamoto S."/>
            <person name="Yamane H."/>
            <person name="Yoshiki S."/>
            <person name="Yoshihara R."/>
            <person name="Yukawa K."/>
            <person name="Zhong H."/>
            <person name="Yano M."/>
            <person name="Yuan Q."/>
            <person name="Ouyang S."/>
            <person name="Liu J."/>
            <person name="Jones K.M."/>
            <person name="Gansberger K."/>
            <person name="Moffat K."/>
            <person name="Hill J."/>
            <person name="Bera J."/>
            <person name="Fadrosh D."/>
            <person name="Jin S."/>
            <person name="Johri S."/>
            <person name="Kim M."/>
            <person name="Overton L."/>
            <person name="Reardon M."/>
            <person name="Tsitrin T."/>
            <person name="Vuong H."/>
            <person name="Weaver B."/>
            <person name="Ciecko A."/>
            <person name="Tallon L."/>
            <person name="Jackson J."/>
            <person name="Pai G."/>
            <person name="Aken S.V."/>
            <person name="Utterback T."/>
            <person name="Reidmuller S."/>
            <person name="Feldblyum T."/>
            <person name="Hsiao J."/>
            <person name="Zismann V."/>
            <person name="Iobst S."/>
            <person name="de Vazeille A.R."/>
            <person name="Buell C.R."/>
            <person name="Ying K."/>
            <person name="Li Y."/>
            <person name="Lu T."/>
            <person name="Huang Y."/>
            <person name="Zhao Q."/>
            <person name="Feng Q."/>
            <person name="Zhang L."/>
            <person name="Zhu J."/>
            <person name="Weng Q."/>
            <person name="Mu J."/>
            <person name="Lu Y."/>
            <person name="Fan D."/>
            <person name="Liu Y."/>
            <person name="Guan J."/>
            <person name="Zhang Y."/>
            <person name="Yu S."/>
            <person name="Liu X."/>
            <person name="Zhang Y."/>
            <person name="Hong G."/>
            <person name="Han B."/>
            <person name="Choisne N."/>
            <person name="Demange N."/>
            <person name="Orjeda G."/>
            <person name="Samain S."/>
            <person name="Cattolico L."/>
            <person name="Pelletier E."/>
            <person name="Couloux A."/>
            <person name="Segurens B."/>
            <person name="Wincker P."/>
            <person name="D'Hont A."/>
            <person name="Scarpelli C."/>
            <person name="Weissenbach J."/>
            <person name="Salanoubat M."/>
            <person name="Quetier F."/>
            <person name="Yu Y."/>
            <person name="Kim H.R."/>
            <person name="Rambo T."/>
            <person name="Currie J."/>
            <person name="Collura K."/>
            <person name="Luo M."/>
            <person name="Yang T."/>
            <person name="Ammiraju J.S.S."/>
            <person name="Engler F."/>
            <person name="Soderlund C."/>
            <person name="Wing R.A."/>
            <person name="Palmer L.E."/>
            <person name="de la Bastide M."/>
            <person name="Spiegel L."/>
            <person name="Nascimento L."/>
            <person name="Zutavern T."/>
            <person name="O'Shaughnessy A."/>
            <person name="Dike S."/>
            <person name="Dedhia N."/>
            <person name="Preston R."/>
            <person name="Balija V."/>
            <person name="McCombie W.R."/>
            <person name="Chow T."/>
            <person name="Chen H."/>
            <person name="Chung M."/>
            <person name="Chen C."/>
            <person name="Shaw J."/>
            <person name="Wu H."/>
            <person name="Hsiao K."/>
            <person name="Chao Y."/>
            <person name="Chu M."/>
            <person name="Cheng C."/>
            <person name="Hour A."/>
            <person name="Lee P."/>
            <person name="Lin S."/>
            <person name="Lin Y."/>
            <person name="Liou J."/>
            <person name="Liu S."/>
            <person name="Hsing Y."/>
            <person name="Raghuvanshi S."/>
            <person name="Mohanty A."/>
            <person name="Bharti A.K."/>
            <person name="Gaur A."/>
            <person name="Gupta V."/>
            <person name="Kumar D."/>
            <person name="Ravi V."/>
            <person name="Vij S."/>
            <person name="Kapur A."/>
            <person name="Khurana P."/>
            <person name="Khurana P."/>
            <person name="Khurana J.P."/>
            <person name="Tyagi A.K."/>
            <person name="Gaikwad K."/>
            <person name="Singh A."/>
            <person name="Dalal V."/>
            <person name="Srivastava S."/>
            <person name="Dixit A."/>
            <person name="Pal A.K."/>
            <person name="Ghazi I.A."/>
            <person name="Yadav M."/>
            <person name="Pandit A."/>
            <person name="Bhargava A."/>
            <person name="Sureshbabu K."/>
            <person name="Batra K."/>
            <person name="Sharma T.R."/>
            <person name="Mohapatra T."/>
            <person name="Singh N.K."/>
            <person name="Messing J."/>
            <person name="Nelson A.B."/>
            <person name="Fuks G."/>
            <person name="Kavchok S."/>
            <person name="Keizer G."/>
            <person name="Linton E."/>
            <person name="Llaca V."/>
            <person name="Song R."/>
            <person name="Tanyolac B."/>
            <person name="Young S."/>
            <person name="Ho-Il K."/>
            <person name="Hahn J.H."/>
            <person name="Sangsakoo G."/>
            <person name="Vanavichit A."/>
            <person name="de Mattos Luiz.A.T."/>
            <person name="Zimmer P.D."/>
            <person name="Malone G."/>
            <person name="Dellagostin O."/>
            <person name="de Oliveira A.C."/>
            <person name="Bevan M."/>
            <person name="Bancroft I."/>
            <person name="Minx P."/>
            <person name="Cordum H."/>
            <person name="Wilson R."/>
            <person name="Cheng Z."/>
            <person name="Jin W."/>
            <person name="Jiang J."/>
            <person name="Leong S.A."/>
            <person name="Iwama H."/>
            <person name="Gojobori T."/>
            <person name="Itoh T."/>
            <person name="Niimura Y."/>
            <person name="Fujii Y."/>
            <person name="Habara T."/>
            <person name="Sakai H."/>
            <person name="Sato Y."/>
            <person name="Wilson G."/>
            <person name="Kumar K."/>
            <person name="McCouch S."/>
            <person name="Juretic N."/>
            <person name="Hoen D."/>
            <person name="Wright S."/>
            <person name="Bruskiewich R."/>
            <person name="Bureau T."/>
            <person name="Miyao A."/>
            <person name="Hirochika H."/>
            <person name="Nishikawa T."/>
            <person name="Kadowaki K."/>
            <person name="Sugiura M."/>
            <person name="Burr B."/>
            <person name="Sasaki T."/>
        </authorList>
    </citation>
    <scope>NUCLEOTIDE SEQUENCE [LARGE SCALE GENOMIC DNA]</scope>
    <source>
        <strain evidence="2">cv. Nipponbare</strain>
    </source>
</reference>
<dbReference type="KEGG" id="dosa:Os05g0492500"/>
<proteinExistence type="predicted"/>